<evidence type="ECO:0000256" key="5">
    <source>
        <dbReference type="ARBA" id="ARBA00022505"/>
    </source>
</evidence>
<keyword evidence="6" id="KW-0349">Heme</keyword>
<proteinExistence type="predicted"/>
<dbReference type="Gene3D" id="3.10.120.10">
    <property type="entry name" value="Cytochrome b5-like heme/steroid binding domain"/>
    <property type="match status" value="1"/>
</dbReference>
<evidence type="ECO:0000256" key="4">
    <source>
        <dbReference type="ARBA" id="ARBA00012505"/>
    </source>
</evidence>
<dbReference type="PROSITE" id="PS50255">
    <property type="entry name" value="CYTOCHROME_B5_2"/>
    <property type="match status" value="1"/>
</dbReference>
<dbReference type="CDD" id="cd02111">
    <property type="entry name" value="eukary_SO_Moco"/>
    <property type="match status" value="1"/>
</dbReference>
<dbReference type="Pfam" id="PF03404">
    <property type="entry name" value="Mo-co_dimer"/>
    <property type="match status" value="1"/>
</dbReference>
<evidence type="ECO:0000256" key="9">
    <source>
        <dbReference type="ARBA" id="ARBA00023004"/>
    </source>
</evidence>
<dbReference type="InterPro" id="IPR018506">
    <property type="entry name" value="Cyt_B5_heme-BS"/>
</dbReference>
<keyword evidence="8" id="KW-0560">Oxidoreductase</keyword>
<dbReference type="Pfam" id="PF00173">
    <property type="entry name" value="Cyt-b5"/>
    <property type="match status" value="1"/>
</dbReference>
<comment type="pathway">
    <text evidence="3">Energy metabolism; sulfur metabolism.</text>
</comment>
<dbReference type="PRINTS" id="PR00407">
    <property type="entry name" value="EUMOPTERIN"/>
</dbReference>
<organism evidence="11 12">
    <name type="scientific">Mya arenaria</name>
    <name type="common">Soft-shell clam</name>
    <dbReference type="NCBI Taxonomy" id="6604"/>
    <lineage>
        <taxon>Eukaryota</taxon>
        <taxon>Metazoa</taxon>
        <taxon>Spiralia</taxon>
        <taxon>Lophotrochozoa</taxon>
        <taxon>Mollusca</taxon>
        <taxon>Bivalvia</taxon>
        <taxon>Autobranchia</taxon>
        <taxon>Heteroconchia</taxon>
        <taxon>Euheterodonta</taxon>
        <taxon>Imparidentia</taxon>
        <taxon>Neoheterodontei</taxon>
        <taxon>Myida</taxon>
        <taxon>Myoidea</taxon>
        <taxon>Myidae</taxon>
        <taxon>Mya</taxon>
    </lineage>
</organism>
<dbReference type="PROSITE" id="PS00191">
    <property type="entry name" value="CYTOCHROME_B5_1"/>
    <property type="match status" value="1"/>
</dbReference>
<evidence type="ECO:0000256" key="3">
    <source>
        <dbReference type="ARBA" id="ARBA00004971"/>
    </source>
</evidence>
<evidence type="ECO:0000256" key="2">
    <source>
        <dbReference type="ARBA" id="ARBA00004678"/>
    </source>
</evidence>
<dbReference type="EMBL" id="CP111016">
    <property type="protein sequence ID" value="WAR04452.1"/>
    <property type="molecule type" value="Genomic_DNA"/>
</dbReference>
<keyword evidence="9" id="KW-0408">Iron</keyword>
<evidence type="ECO:0000313" key="11">
    <source>
        <dbReference type="EMBL" id="WAR04452.1"/>
    </source>
</evidence>
<keyword evidence="5" id="KW-0500">Molybdenum</keyword>
<accession>A0ABY7E6N0</accession>
<dbReference type="Gene3D" id="2.60.40.650">
    <property type="match status" value="1"/>
</dbReference>
<reference evidence="11" key="1">
    <citation type="submission" date="2022-11" db="EMBL/GenBank/DDBJ databases">
        <title>Centuries of genome instability and evolution in soft-shell clam transmissible cancer (bioRxiv).</title>
        <authorList>
            <person name="Hart S.F.M."/>
            <person name="Yonemitsu M.A."/>
            <person name="Giersch R.M."/>
            <person name="Beal B.F."/>
            <person name="Arriagada G."/>
            <person name="Davis B.W."/>
            <person name="Ostrander E.A."/>
            <person name="Goff S.P."/>
            <person name="Metzger M.J."/>
        </authorList>
    </citation>
    <scope>NUCLEOTIDE SEQUENCE</scope>
    <source>
        <strain evidence="11">MELC-2E11</strain>
        <tissue evidence="11">Siphon/mantle</tissue>
    </source>
</reference>
<dbReference type="InterPro" id="IPR036400">
    <property type="entry name" value="Cyt_B5-like_heme/steroid_sf"/>
</dbReference>
<evidence type="ECO:0000256" key="1">
    <source>
        <dbReference type="ARBA" id="ARBA00001924"/>
    </source>
</evidence>
<comment type="cofactor">
    <cofactor evidence="1">
        <name>Mo-molybdopterin</name>
        <dbReference type="ChEBI" id="CHEBI:71302"/>
    </cofactor>
</comment>
<protein>
    <recommendedName>
        <fullName evidence="4">sulfite oxidase</fullName>
        <ecNumber evidence="4">1.8.3.1</ecNumber>
    </recommendedName>
</protein>
<evidence type="ECO:0000256" key="7">
    <source>
        <dbReference type="ARBA" id="ARBA00022723"/>
    </source>
</evidence>
<evidence type="ECO:0000256" key="8">
    <source>
        <dbReference type="ARBA" id="ARBA00023002"/>
    </source>
</evidence>
<sequence>MFFQQFCRGLPRGYQLSSRIFYDMQRATFASASGYDKGNSKDRSSTYTDNDTRRHSYVLATLTTVAGIAASPEPGSVIDGLPTYSLADVSKHKTSADGIWVTYKNGVYDISDYVKNHPGGNKILLASGGDIGPYWDMYGAHKQEEIFEMLEGMRIGNIVEVEQRKQGDTTDPYSNDPKRHPALIPSSVKPFNAEPPVSLLMQDYLTPNNLFFVRNHLPVPDVNLEKFRLDIEGIGASGKKVLTLPALKTVFKKKTVTTSLQCAGNRRSDMVKIKPVKGLNWGTAAISTAEWSGASLDDVLKYCGIDLDKVDCDHVQFEGMDRGPDGTTYGASIPIEMARMLKNDIVVAYQMNGVDIPRDHGFPLRIIIPGVVGARQVKWLNKIVLSKDESSSHWQQRDYKGFNSSVDWHNVDFSKSEAIQFLPVQSAICEPVDGQALDDNEEVTVRGYAWSGGGRGIFRVDVSADGGKTWITADIQPSNQSQYKAWAWVFWEATVPLPQGSSGKVELVCKACDSQYNVQPESVEGIWNLRGCLSNAWHRISVSIPTE</sequence>
<dbReference type="Pfam" id="PF00174">
    <property type="entry name" value="Oxidored_molyb"/>
    <property type="match status" value="1"/>
</dbReference>
<comment type="pathway">
    <text evidence="2">Sulfur metabolism.</text>
</comment>
<dbReference type="SUPFAM" id="SSF55856">
    <property type="entry name" value="Cytochrome b5-like heme/steroid binding domain"/>
    <property type="match status" value="1"/>
</dbReference>
<dbReference type="EC" id="1.8.3.1" evidence="4"/>
<feature type="domain" description="Cytochrome b5 heme-binding" evidence="10">
    <location>
        <begin position="81"/>
        <end position="159"/>
    </location>
</feature>
<evidence type="ECO:0000259" key="10">
    <source>
        <dbReference type="PROSITE" id="PS50255"/>
    </source>
</evidence>
<dbReference type="InterPro" id="IPR008335">
    <property type="entry name" value="Mopterin_OxRdtase_euk"/>
</dbReference>
<evidence type="ECO:0000313" key="12">
    <source>
        <dbReference type="Proteomes" id="UP001164746"/>
    </source>
</evidence>
<evidence type="ECO:0000256" key="6">
    <source>
        <dbReference type="ARBA" id="ARBA00022617"/>
    </source>
</evidence>
<dbReference type="SMART" id="SM01117">
    <property type="entry name" value="Cyt-b5"/>
    <property type="match status" value="1"/>
</dbReference>
<gene>
    <name evidence="11" type="ORF">MAR_019821</name>
</gene>
<name>A0ABY7E6N0_MYAAR</name>
<keyword evidence="12" id="KW-1185">Reference proteome</keyword>
<dbReference type="InterPro" id="IPR000572">
    <property type="entry name" value="OxRdtase_Mopterin-bd_dom"/>
</dbReference>
<dbReference type="InterPro" id="IPR036374">
    <property type="entry name" value="OxRdtase_Mopterin-bd_sf"/>
</dbReference>
<keyword evidence="7" id="KW-0479">Metal-binding</keyword>
<dbReference type="SUPFAM" id="SSF81296">
    <property type="entry name" value="E set domains"/>
    <property type="match status" value="1"/>
</dbReference>
<dbReference type="Proteomes" id="UP001164746">
    <property type="component" value="Chromosome 5"/>
</dbReference>
<dbReference type="PANTHER" id="PTHR19372">
    <property type="entry name" value="SULFITE REDUCTASE"/>
    <property type="match status" value="1"/>
</dbReference>
<dbReference type="InterPro" id="IPR005066">
    <property type="entry name" value="MoCF_OxRdtse_dimer"/>
</dbReference>
<dbReference type="SUPFAM" id="SSF56524">
    <property type="entry name" value="Oxidoreductase molybdopterin-binding domain"/>
    <property type="match status" value="1"/>
</dbReference>
<dbReference type="InterPro" id="IPR014756">
    <property type="entry name" value="Ig_E-set"/>
</dbReference>
<dbReference type="Gene3D" id="3.90.420.10">
    <property type="entry name" value="Oxidoreductase, molybdopterin-binding domain"/>
    <property type="match status" value="1"/>
</dbReference>
<dbReference type="InterPro" id="IPR001199">
    <property type="entry name" value="Cyt_B5-like_heme/steroid-bd"/>
</dbReference>
<dbReference type="PANTHER" id="PTHR19372:SF7">
    <property type="entry name" value="SULFITE OXIDASE, MITOCHONDRIAL"/>
    <property type="match status" value="1"/>
</dbReference>